<dbReference type="Proteomes" id="UP000295157">
    <property type="component" value="Unassembled WGS sequence"/>
</dbReference>
<dbReference type="AlphaFoldDB" id="A0A4R4ND57"/>
<protein>
    <submittedName>
        <fullName evidence="1">Winged helix DNA-binding domain-containing protein</fullName>
    </submittedName>
</protein>
<proteinExistence type="predicted"/>
<keyword evidence="2" id="KW-1185">Reference proteome</keyword>
<evidence type="ECO:0000313" key="2">
    <source>
        <dbReference type="Proteomes" id="UP000295157"/>
    </source>
</evidence>
<accession>A0A4R4ND57</accession>
<gene>
    <name evidence="1" type="ORF">E1267_15190</name>
</gene>
<sequence length="364" mass="39573">MTVLDTRALNRATLARQLLLDRADLPVLEAVGHLCGLQAQEPQEPFAGLWSRLRAFDPAVLSDLLVRRSVVRTHLMRRTVHLMTAEDVLAWRARHNAMLRQRVLGTYRRELAGVDLDALAAAGLEVMADGRPRTMSELARAVADRWPEPGPRPLGELLVAALIPMVQVPPRGLWRERAGARNVLLASWVGRDIDPPTTDGSDPAGRSLVRRYLAAFGPAATADLRAWSGLSGLPAAVAAIRGELITFRDERGRELLDLPDAPRPDPGTPAPVRFLPAFDNALLGYHDRSRIVDDAHRGLSVAGERVVLVDGRVAATWTVKDTTVHVTPLLPLSRADRDAVADEGQALAAFLSGNHTPHVEIATA</sequence>
<keyword evidence="1" id="KW-0238">DNA-binding</keyword>
<name>A0A4R4ND57_9ACTN</name>
<dbReference type="EMBL" id="SMJZ01000048">
    <property type="protein sequence ID" value="TDC06859.1"/>
    <property type="molecule type" value="Genomic_DNA"/>
</dbReference>
<reference evidence="1 2" key="1">
    <citation type="submission" date="2019-02" db="EMBL/GenBank/DDBJ databases">
        <title>Draft genome sequences of novel Actinobacteria.</title>
        <authorList>
            <person name="Sahin N."/>
            <person name="Ay H."/>
            <person name="Saygin H."/>
        </authorList>
    </citation>
    <scope>NUCLEOTIDE SEQUENCE [LARGE SCALE GENOMIC DNA]</scope>
    <source>
        <strain evidence="1 2">KC201</strain>
    </source>
</reference>
<dbReference type="RefSeq" id="WP_132333097.1">
    <property type="nucleotide sequence ID" value="NZ_SMJZ01000048.1"/>
</dbReference>
<dbReference type="InterPro" id="IPR009351">
    <property type="entry name" value="AlkZ-like"/>
</dbReference>
<organism evidence="1 2">
    <name type="scientific">Nonomuraea longispora</name>
    <dbReference type="NCBI Taxonomy" id="1848320"/>
    <lineage>
        <taxon>Bacteria</taxon>
        <taxon>Bacillati</taxon>
        <taxon>Actinomycetota</taxon>
        <taxon>Actinomycetes</taxon>
        <taxon>Streptosporangiales</taxon>
        <taxon>Streptosporangiaceae</taxon>
        <taxon>Nonomuraea</taxon>
    </lineage>
</organism>
<dbReference type="GO" id="GO:0003677">
    <property type="term" value="F:DNA binding"/>
    <property type="evidence" value="ECO:0007669"/>
    <property type="project" value="UniProtKB-KW"/>
</dbReference>
<dbReference type="PANTHER" id="PTHR38479:SF2">
    <property type="entry name" value="WINGED HELIX DNA-BINDING DOMAIN-CONTAINING PROTEIN"/>
    <property type="match status" value="1"/>
</dbReference>
<dbReference type="PANTHER" id="PTHR38479">
    <property type="entry name" value="LMO0824 PROTEIN"/>
    <property type="match status" value="1"/>
</dbReference>
<evidence type="ECO:0000313" key="1">
    <source>
        <dbReference type="EMBL" id="TDC06859.1"/>
    </source>
</evidence>
<dbReference type="Pfam" id="PF06224">
    <property type="entry name" value="AlkZ-like"/>
    <property type="match status" value="1"/>
</dbReference>
<comment type="caution">
    <text evidence="1">The sequence shown here is derived from an EMBL/GenBank/DDBJ whole genome shotgun (WGS) entry which is preliminary data.</text>
</comment>
<dbReference type="OrthoDB" id="9148135at2"/>